<feature type="compositionally biased region" description="Acidic residues" evidence="1">
    <location>
        <begin position="337"/>
        <end position="351"/>
    </location>
</feature>
<dbReference type="Pfam" id="PF00341">
    <property type="entry name" value="PDGF"/>
    <property type="match status" value="1"/>
</dbReference>
<evidence type="ECO:0000313" key="5">
    <source>
        <dbReference type="Proteomes" id="UP000594260"/>
    </source>
</evidence>
<dbReference type="EnsemblMetazoa" id="XM_022802898">
    <property type="protein sequence ID" value="XP_022658633"/>
    <property type="gene ID" value="LOC111249269"/>
</dbReference>
<feature type="region of interest" description="Disordered" evidence="1">
    <location>
        <begin position="218"/>
        <end position="246"/>
    </location>
</feature>
<name>A0A7M7K0D8_VARDE</name>
<dbReference type="Gene3D" id="2.10.90.10">
    <property type="entry name" value="Cystine-knot cytokines"/>
    <property type="match status" value="1"/>
</dbReference>
<dbReference type="PANTHER" id="PTHR21719">
    <property type="entry name" value="FI06402P-RELATED"/>
    <property type="match status" value="1"/>
</dbReference>
<proteinExistence type="predicted"/>
<evidence type="ECO:0000313" key="4">
    <source>
        <dbReference type="EnsemblMetazoa" id="XP_022658633"/>
    </source>
</evidence>
<dbReference type="AlphaFoldDB" id="A0A7M7K0D8"/>
<dbReference type="PROSITE" id="PS50278">
    <property type="entry name" value="PDGF_2"/>
    <property type="match status" value="1"/>
</dbReference>
<dbReference type="OrthoDB" id="6370328at2759"/>
<accession>A0A7M7K0D8</accession>
<dbReference type="Proteomes" id="UP000594260">
    <property type="component" value="Unplaced"/>
</dbReference>
<keyword evidence="5" id="KW-1185">Reference proteome</keyword>
<dbReference type="GeneID" id="111249269"/>
<dbReference type="InParanoid" id="A0A7M7K0D8"/>
<dbReference type="GO" id="GO:0008083">
    <property type="term" value="F:growth factor activity"/>
    <property type="evidence" value="ECO:0007669"/>
    <property type="project" value="InterPro"/>
</dbReference>
<feature type="chain" id="PRO_5029657435" description="Platelet-derived growth factor (PDGF) family profile domain-containing protein" evidence="2">
    <location>
        <begin position="19"/>
        <end position="375"/>
    </location>
</feature>
<dbReference type="RefSeq" id="XP_022658633.1">
    <property type="nucleotide sequence ID" value="XM_022802898.1"/>
</dbReference>
<keyword evidence="2" id="KW-0732">Signal</keyword>
<sequence>MKSVYLVLILMIMGTSRGYEHSRQRWKRHLASEAGRMPHNTTHNFNIELLKEPRKPNSFHLQFDLPILNTPPPRAHSFPNLSTRTIVETPRNYKNQARTSAKLQRPRSPKATAFSINADILKAEGHRFAMQLRTRCALPREQVICVKDLYPDTDVKYYPACTLLHRCDASTGCCEDPTESCQTHFSEQIVLYFRSNIDSEVLKLPFTNHTSCRCSQKRSHSYDETPSSITKAEDEDDYSPEEDDAEENILGNCPRCPKPFNKRLVRGVCDCDCFDNDEVCLAIKRGNEALTNAERRCISSRVCQKPRCDKGTHFNVDLGECRKFIEENNIDDHLYDNDESDANDDDDDSEEQNQQQLDEGDPHPGKAKCDHRKDN</sequence>
<dbReference type="GO" id="GO:0016020">
    <property type="term" value="C:membrane"/>
    <property type="evidence" value="ECO:0007669"/>
    <property type="project" value="InterPro"/>
</dbReference>
<protein>
    <recommendedName>
        <fullName evidence="3">Platelet-derived growth factor (PDGF) family profile domain-containing protein</fullName>
    </recommendedName>
</protein>
<feature type="signal peptide" evidence="2">
    <location>
        <begin position="1"/>
        <end position="18"/>
    </location>
</feature>
<dbReference type="PANTHER" id="PTHR21719:SF1">
    <property type="entry name" value="FI06402P-RELATED"/>
    <property type="match status" value="1"/>
</dbReference>
<organism evidence="4 5">
    <name type="scientific">Varroa destructor</name>
    <name type="common">Honeybee mite</name>
    <dbReference type="NCBI Taxonomy" id="109461"/>
    <lineage>
        <taxon>Eukaryota</taxon>
        <taxon>Metazoa</taxon>
        <taxon>Ecdysozoa</taxon>
        <taxon>Arthropoda</taxon>
        <taxon>Chelicerata</taxon>
        <taxon>Arachnida</taxon>
        <taxon>Acari</taxon>
        <taxon>Parasitiformes</taxon>
        <taxon>Mesostigmata</taxon>
        <taxon>Gamasina</taxon>
        <taxon>Dermanyssoidea</taxon>
        <taxon>Varroidae</taxon>
        <taxon>Varroa</taxon>
    </lineage>
</organism>
<dbReference type="InterPro" id="IPR000072">
    <property type="entry name" value="PDGF/VEGF_dom"/>
</dbReference>
<feature type="region of interest" description="Disordered" evidence="1">
    <location>
        <begin position="332"/>
        <end position="375"/>
    </location>
</feature>
<evidence type="ECO:0000256" key="2">
    <source>
        <dbReference type="SAM" id="SignalP"/>
    </source>
</evidence>
<dbReference type="InterPro" id="IPR029034">
    <property type="entry name" value="Cystine-knot_cytokine"/>
</dbReference>
<feature type="domain" description="Platelet-derived growth factor (PDGF) family profile" evidence="3">
    <location>
        <begin position="133"/>
        <end position="219"/>
    </location>
</feature>
<dbReference type="SUPFAM" id="SSF57501">
    <property type="entry name" value="Cystine-knot cytokines"/>
    <property type="match status" value="1"/>
</dbReference>
<reference evidence="4" key="1">
    <citation type="submission" date="2021-01" db="UniProtKB">
        <authorList>
            <consortium name="EnsemblMetazoa"/>
        </authorList>
    </citation>
    <scope>IDENTIFICATION</scope>
</reference>
<feature type="compositionally biased region" description="Basic and acidic residues" evidence="1">
    <location>
        <begin position="360"/>
        <end position="375"/>
    </location>
</feature>
<dbReference type="KEGG" id="vde:111249269"/>
<evidence type="ECO:0000259" key="3">
    <source>
        <dbReference type="PROSITE" id="PS50278"/>
    </source>
</evidence>
<evidence type="ECO:0000256" key="1">
    <source>
        <dbReference type="SAM" id="MobiDB-lite"/>
    </source>
</evidence>
<dbReference type="GO" id="GO:0035099">
    <property type="term" value="P:hemocyte migration"/>
    <property type="evidence" value="ECO:0007669"/>
    <property type="project" value="TreeGrafter"/>
</dbReference>
<feature type="compositionally biased region" description="Acidic residues" evidence="1">
    <location>
        <begin position="233"/>
        <end position="246"/>
    </location>
</feature>